<dbReference type="OrthoDB" id="9806127at2"/>
<evidence type="ECO:0000256" key="7">
    <source>
        <dbReference type="ARBA" id="ARBA00022840"/>
    </source>
</evidence>
<feature type="domain" description="ABC transmembrane type-1" evidence="14">
    <location>
        <begin position="50"/>
        <end position="349"/>
    </location>
</feature>
<feature type="compositionally biased region" description="Basic and acidic residues" evidence="11">
    <location>
        <begin position="473"/>
        <end position="483"/>
    </location>
</feature>
<keyword evidence="4" id="KW-0997">Cell inner membrane</keyword>
<dbReference type="AlphaFoldDB" id="A0A4P6ENT4"/>
<evidence type="ECO:0000256" key="9">
    <source>
        <dbReference type="ARBA" id="ARBA00023136"/>
    </source>
</evidence>
<dbReference type="FunFam" id="3.40.50.300:FF:000221">
    <property type="entry name" value="Multidrug ABC transporter ATP-binding protein"/>
    <property type="match status" value="1"/>
</dbReference>
<dbReference type="PROSITE" id="PS00211">
    <property type="entry name" value="ABC_TRANSPORTER_1"/>
    <property type="match status" value="1"/>
</dbReference>
<feature type="transmembrane region" description="Helical" evidence="12">
    <location>
        <begin position="200"/>
        <end position="217"/>
    </location>
</feature>
<dbReference type="GO" id="GO:0015421">
    <property type="term" value="F:ABC-type oligopeptide transporter activity"/>
    <property type="evidence" value="ECO:0007669"/>
    <property type="project" value="TreeGrafter"/>
</dbReference>
<evidence type="ECO:0000256" key="4">
    <source>
        <dbReference type="ARBA" id="ARBA00022519"/>
    </source>
</evidence>
<dbReference type="CDD" id="cd18550">
    <property type="entry name" value="ABC_6TM_exporter_like"/>
    <property type="match status" value="1"/>
</dbReference>
<evidence type="ECO:0000256" key="5">
    <source>
        <dbReference type="ARBA" id="ARBA00022692"/>
    </source>
</evidence>
<dbReference type="GO" id="GO:0016887">
    <property type="term" value="F:ATP hydrolysis activity"/>
    <property type="evidence" value="ECO:0007669"/>
    <property type="project" value="InterPro"/>
</dbReference>
<dbReference type="Pfam" id="PF00664">
    <property type="entry name" value="ABC_membrane"/>
    <property type="match status" value="1"/>
</dbReference>
<dbReference type="SUPFAM" id="SSF52540">
    <property type="entry name" value="P-loop containing nucleoside triphosphate hydrolases"/>
    <property type="match status" value="1"/>
</dbReference>
<evidence type="ECO:0000256" key="12">
    <source>
        <dbReference type="SAM" id="Phobius"/>
    </source>
</evidence>
<keyword evidence="5 12" id="KW-0812">Transmembrane</keyword>
<feature type="region of interest" description="Disordered" evidence="11">
    <location>
        <begin position="400"/>
        <end position="426"/>
    </location>
</feature>
<keyword evidence="9 12" id="KW-0472">Membrane</keyword>
<dbReference type="PANTHER" id="PTHR43394:SF1">
    <property type="entry name" value="ATP-BINDING CASSETTE SUB-FAMILY B MEMBER 10, MITOCHONDRIAL"/>
    <property type="match status" value="1"/>
</dbReference>
<dbReference type="KEGG" id="xyl:ET495_14110"/>
<evidence type="ECO:0000256" key="2">
    <source>
        <dbReference type="ARBA" id="ARBA00022448"/>
    </source>
</evidence>
<keyword evidence="16" id="KW-1185">Reference proteome</keyword>
<keyword evidence="3" id="KW-1003">Cell membrane</keyword>
<sequence length="792" mass="84349">MPAPVPPAGPRTTTAPPPPPPPPTAIAGTRDQPVLRRIATLLSPYKAQLALVALAVVVSAGLTSVAPFLTRSVFDDALFPATPDGTVGPPDLTLLYWLIGGLIAIPLVSALIGVGQTWLTTRIGNGAMADLRVALFAHLERMELAFFTSTRTGDIQSRLANDVGGVRSVLTSTATSILQNVVTVIAAFVSMIVLSWQLTIITLVLMPLFMVIQVRVGKRRKALQRRTQESLSEMTAITEESLGVSGVLLAKVFNRADVEVERYRRENRRQTRLQVKNAMTGQTFFSIVSTFFGLTPAIVYLVAGLLINGGTLVGGAVLTAGTIVAFTTLQSRLQQPLVQLMRVTLDVQTSFALFGRLFEYLDLEPAIQDRPGARALRKDEVRGEVELRDVWFRYPQTRAESAPGGAAASGGGRGGKGGRGARGRSGRGYRALEVPVVAALTDMAGANVLPPTSAPGLAAAVPVVDEPGAARGSAERPSAERPTAEGTRAGTPSAVHPDDPAPLPEARKYLDIDVTDLAQVGEDLDADGRISDSEKWALADLSLTVRAGQLAALVGPSGSGKTTLTYLVPRLHEVTRGAVLIDGVDVRDVTQGSLADVVGMVTQEPYLFHGTITENLRYARADATDAEIVEACRAANIHDRIVSFADGYETITGERGFRLSGGEKQRLSIARVLIKDPKILILDEATSALDTATERLVQQALERAMADRTTFAIAHRLSTIMNADVIFGVADGRLVEHGTHDELLRRGGLYARLYAEQFGGGAVEARLADAVQFADGTTIPRAATHPHPDVPV</sequence>
<dbReference type="PANTHER" id="PTHR43394">
    <property type="entry name" value="ATP-DEPENDENT PERMEASE MDL1, MITOCHONDRIAL"/>
    <property type="match status" value="1"/>
</dbReference>
<accession>A0A4P6ENT4</accession>
<organism evidence="15 16">
    <name type="scientific">Xylanimonas allomyrinae</name>
    <dbReference type="NCBI Taxonomy" id="2509459"/>
    <lineage>
        <taxon>Bacteria</taxon>
        <taxon>Bacillati</taxon>
        <taxon>Actinomycetota</taxon>
        <taxon>Actinomycetes</taxon>
        <taxon>Micrococcales</taxon>
        <taxon>Promicromonosporaceae</taxon>
        <taxon>Xylanimonas</taxon>
    </lineage>
</organism>
<evidence type="ECO:0000256" key="8">
    <source>
        <dbReference type="ARBA" id="ARBA00022989"/>
    </source>
</evidence>
<feature type="region of interest" description="Disordered" evidence="11">
    <location>
        <begin position="1"/>
        <end position="28"/>
    </location>
</feature>
<comment type="subcellular location">
    <subcellularLocation>
        <location evidence="1">Cell inner membrane</location>
        <topology evidence="1">Multi-pass membrane protein</topology>
    </subcellularLocation>
</comment>
<dbReference type="InterPro" id="IPR036640">
    <property type="entry name" value="ABC1_TM_sf"/>
</dbReference>
<feature type="domain" description="ABC transporter" evidence="13">
    <location>
        <begin position="512"/>
        <end position="756"/>
    </location>
</feature>
<evidence type="ECO:0000259" key="14">
    <source>
        <dbReference type="PROSITE" id="PS50929"/>
    </source>
</evidence>
<dbReference type="GO" id="GO:0005524">
    <property type="term" value="F:ATP binding"/>
    <property type="evidence" value="ECO:0007669"/>
    <property type="project" value="UniProtKB-KW"/>
</dbReference>
<keyword evidence="6" id="KW-0547">Nucleotide-binding</keyword>
<dbReference type="SMART" id="SM00382">
    <property type="entry name" value="AAA"/>
    <property type="match status" value="1"/>
</dbReference>
<dbReference type="Pfam" id="PF00005">
    <property type="entry name" value="ABC_tran"/>
    <property type="match status" value="1"/>
</dbReference>
<dbReference type="InterPro" id="IPR039421">
    <property type="entry name" value="Type_1_exporter"/>
</dbReference>
<keyword evidence="7 15" id="KW-0067">ATP-binding</keyword>
<feature type="transmembrane region" description="Helical" evidence="12">
    <location>
        <begin position="177"/>
        <end position="194"/>
    </location>
</feature>
<proteinExistence type="inferred from homology"/>
<feature type="compositionally biased region" description="Pro residues" evidence="11">
    <location>
        <begin position="1"/>
        <end position="24"/>
    </location>
</feature>
<feature type="transmembrane region" description="Helical" evidence="12">
    <location>
        <begin position="49"/>
        <end position="74"/>
    </location>
</feature>
<evidence type="ECO:0000259" key="13">
    <source>
        <dbReference type="PROSITE" id="PS50893"/>
    </source>
</evidence>
<evidence type="ECO:0000256" key="1">
    <source>
        <dbReference type="ARBA" id="ARBA00004429"/>
    </source>
</evidence>
<dbReference type="InterPro" id="IPR003593">
    <property type="entry name" value="AAA+_ATPase"/>
</dbReference>
<dbReference type="RefSeq" id="WP_129205320.1">
    <property type="nucleotide sequence ID" value="NZ_CP035495.1"/>
</dbReference>
<dbReference type="Proteomes" id="UP000291758">
    <property type="component" value="Chromosome"/>
</dbReference>
<evidence type="ECO:0000256" key="6">
    <source>
        <dbReference type="ARBA" id="ARBA00022741"/>
    </source>
</evidence>
<dbReference type="InterPro" id="IPR011527">
    <property type="entry name" value="ABC1_TM_dom"/>
</dbReference>
<evidence type="ECO:0000256" key="10">
    <source>
        <dbReference type="ARBA" id="ARBA00023455"/>
    </source>
</evidence>
<feature type="region of interest" description="Disordered" evidence="11">
    <location>
        <begin position="468"/>
        <end position="505"/>
    </location>
</feature>
<dbReference type="InterPro" id="IPR017871">
    <property type="entry name" value="ABC_transporter-like_CS"/>
</dbReference>
<dbReference type="PROSITE" id="PS50929">
    <property type="entry name" value="ABC_TM1F"/>
    <property type="match status" value="1"/>
</dbReference>
<keyword evidence="2" id="KW-0813">Transport</keyword>
<protein>
    <submittedName>
        <fullName evidence="15">ABC transporter ATP-binding protein</fullName>
    </submittedName>
</protein>
<comment type="similarity">
    <text evidence="10">Belongs to the ABC transporter superfamily. Siderophore-Fe(3+) uptake transporter (SIUT) (TC 3.A.1.21) family.</text>
</comment>
<evidence type="ECO:0000313" key="15">
    <source>
        <dbReference type="EMBL" id="QAY64165.1"/>
    </source>
</evidence>
<keyword evidence="8 12" id="KW-1133">Transmembrane helix</keyword>
<dbReference type="GO" id="GO:0005886">
    <property type="term" value="C:plasma membrane"/>
    <property type="evidence" value="ECO:0007669"/>
    <property type="project" value="UniProtKB-SubCell"/>
</dbReference>
<evidence type="ECO:0000256" key="11">
    <source>
        <dbReference type="SAM" id="MobiDB-lite"/>
    </source>
</evidence>
<dbReference type="GO" id="GO:0090374">
    <property type="term" value="P:oligopeptide export from mitochondrion"/>
    <property type="evidence" value="ECO:0007669"/>
    <property type="project" value="TreeGrafter"/>
</dbReference>
<dbReference type="SUPFAM" id="SSF90123">
    <property type="entry name" value="ABC transporter transmembrane region"/>
    <property type="match status" value="1"/>
</dbReference>
<dbReference type="Gene3D" id="1.20.1560.10">
    <property type="entry name" value="ABC transporter type 1, transmembrane domain"/>
    <property type="match status" value="1"/>
</dbReference>
<dbReference type="PROSITE" id="PS50893">
    <property type="entry name" value="ABC_TRANSPORTER_2"/>
    <property type="match status" value="1"/>
</dbReference>
<evidence type="ECO:0000313" key="16">
    <source>
        <dbReference type="Proteomes" id="UP000291758"/>
    </source>
</evidence>
<reference evidence="15 16" key="1">
    <citation type="submission" date="2019-01" db="EMBL/GenBank/DDBJ databases">
        <title>Genome sequencing of strain 2JSPR-7.</title>
        <authorList>
            <person name="Heo J."/>
            <person name="Kim S.-J."/>
            <person name="Kim J.-S."/>
            <person name="Hong S.-B."/>
            <person name="Kwon S.-W."/>
        </authorList>
    </citation>
    <scope>NUCLEOTIDE SEQUENCE [LARGE SCALE GENOMIC DNA]</scope>
    <source>
        <strain evidence="15 16">2JSPR-7</strain>
    </source>
</reference>
<dbReference type="InterPro" id="IPR027417">
    <property type="entry name" value="P-loop_NTPase"/>
</dbReference>
<dbReference type="Gene3D" id="3.40.50.300">
    <property type="entry name" value="P-loop containing nucleotide triphosphate hydrolases"/>
    <property type="match status" value="1"/>
</dbReference>
<feature type="transmembrane region" description="Helical" evidence="12">
    <location>
        <begin position="284"/>
        <end position="303"/>
    </location>
</feature>
<evidence type="ECO:0000256" key="3">
    <source>
        <dbReference type="ARBA" id="ARBA00022475"/>
    </source>
</evidence>
<feature type="transmembrane region" description="Helical" evidence="12">
    <location>
        <begin position="94"/>
        <end position="114"/>
    </location>
</feature>
<dbReference type="EMBL" id="CP035495">
    <property type="protein sequence ID" value="QAY64165.1"/>
    <property type="molecule type" value="Genomic_DNA"/>
</dbReference>
<name>A0A4P6ENT4_9MICO</name>
<dbReference type="InterPro" id="IPR003439">
    <property type="entry name" value="ABC_transporter-like_ATP-bd"/>
</dbReference>
<feature type="compositionally biased region" description="Gly residues" evidence="11">
    <location>
        <begin position="407"/>
        <end position="418"/>
    </location>
</feature>
<gene>
    <name evidence="15" type="ORF">ET495_14110</name>
</gene>